<gene>
    <name evidence="6" type="ORF">F0357_22655</name>
</gene>
<dbReference type="SUPFAM" id="SSF51905">
    <property type="entry name" value="FAD/NAD(P)-binding domain"/>
    <property type="match status" value="1"/>
</dbReference>
<name>A0A6A7Y7Y9_9HYPH</name>
<protein>
    <submittedName>
        <fullName evidence="6">FAD-dependent oxidoreductase</fullName>
    </submittedName>
</protein>
<evidence type="ECO:0000256" key="4">
    <source>
        <dbReference type="ARBA" id="ARBA00023002"/>
    </source>
</evidence>
<comment type="cofactor">
    <cofactor evidence="1">
        <name>FAD</name>
        <dbReference type="ChEBI" id="CHEBI:57692"/>
    </cofactor>
</comment>
<dbReference type="PANTHER" id="PTHR43400">
    <property type="entry name" value="FUMARATE REDUCTASE"/>
    <property type="match status" value="1"/>
</dbReference>
<keyword evidence="2" id="KW-0285">Flavoprotein</keyword>
<keyword evidence="3" id="KW-0274">FAD</keyword>
<comment type="caution">
    <text evidence="6">The sequence shown here is derived from an EMBL/GenBank/DDBJ whole genome shotgun (WGS) entry which is preliminary data.</text>
</comment>
<feature type="domain" description="FAD-dependent oxidoreductase 2 FAD-binding" evidence="5">
    <location>
        <begin position="5"/>
        <end position="514"/>
    </location>
</feature>
<keyword evidence="4" id="KW-0560">Oxidoreductase</keyword>
<dbReference type="SUPFAM" id="SSF56425">
    <property type="entry name" value="Succinate dehydrogenase/fumarate reductase flavoprotein, catalytic domain"/>
    <property type="match status" value="1"/>
</dbReference>
<dbReference type="Pfam" id="PF00890">
    <property type="entry name" value="FAD_binding_2"/>
    <property type="match status" value="1"/>
</dbReference>
<reference evidence="6 7" key="1">
    <citation type="submission" date="2019-09" db="EMBL/GenBank/DDBJ databases">
        <title>Segnochrobactrum spirostomi gen. nov., sp. nov., isolated from the ciliate Spirostomum cf. yagiui and description of a novel family, Segnochrobactraceae fam. nov. within the order Rhizobiales of the class Alphaproteobacteria.</title>
        <authorList>
            <person name="Akter S."/>
            <person name="Shazib S.U.A."/>
            <person name="Shin M.K."/>
        </authorList>
    </citation>
    <scope>NUCLEOTIDE SEQUENCE [LARGE SCALE GENOMIC DNA]</scope>
    <source>
        <strain evidence="6 7">Sp-1</strain>
    </source>
</reference>
<evidence type="ECO:0000313" key="7">
    <source>
        <dbReference type="Proteomes" id="UP000332515"/>
    </source>
</evidence>
<evidence type="ECO:0000313" key="6">
    <source>
        <dbReference type="EMBL" id="MQT15403.1"/>
    </source>
</evidence>
<evidence type="ECO:0000259" key="5">
    <source>
        <dbReference type="Pfam" id="PF00890"/>
    </source>
</evidence>
<evidence type="ECO:0000256" key="2">
    <source>
        <dbReference type="ARBA" id="ARBA00022630"/>
    </source>
</evidence>
<dbReference type="GO" id="GO:0016491">
    <property type="term" value="F:oxidoreductase activity"/>
    <property type="evidence" value="ECO:0007669"/>
    <property type="project" value="UniProtKB-KW"/>
</dbReference>
<dbReference type="InterPro" id="IPR003953">
    <property type="entry name" value="FAD-dep_OxRdtase_2_FAD-bd"/>
</dbReference>
<keyword evidence="7" id="KW-1185">Reference proteome</keyword>
<proteinExistence type="predicted"/>
<dbReference type="Gene3D" id="3.50.50.60">
    <property type="entry name" value="FAD/NAD(P)-binding domain"/>
    <property type="match status" value="2"/>
</dbReference>
<dbReference type="InterPro" id="IPR050315">
    <property type="entry name" value="FAD-oxidoreductase_2"/>
</dbReference>
<dbReference type="PANTHER" id="PTHR43400:SF10">
    <property type="entry name" value="3-OXOSTEROID 1-DEHYDROGENASE"/>
    <property type="match status" value="1"/>
</dbReference>
<organism evidence="6 7">
    <name type="scientific">Segnochrobactrum spirostomi</name>
    <dbReference type="NCBI Taxonomy" id="2608987"/>
    <lineage>
        <taxon>Bacteria</taxon>
        <taxon>Pseudomonadati</taxon>
        <taxon>Pseudomonadota</taxon>
        <taxon>Alphaproteobacteria</taxon>
        <taxon>Hyphomicrobiales</taxon>
        <taxon>Segnochrobactraceae</taxon>
        <taxon>Segnochrobactrum</taxon>
    </lineage>
</organism>
<dbReference type="PROSITE" id="PS51257">
    <property type="entry name" value="PROKAR_LIPOPROTEIN"/>
    <property type="match status" value="1"/>
</dbReference>
<dbReference type="GO" id="GO:0008202">
    <property type="term" value="P:steroid metabolic process"/>
    <property type="evidence" value="ECO:0007669"/>
    <property type="project" value="UniProtKB-ARBA"/>
</dbReference>
<evidence type="ECO:0000256" key="3">
    <source>
        <dbReference type="ARBA" id="ARBA00022827"/>
    </source>
</evidence>
<evidence type="ECO:0000256" key="1">
    <source>
        <dbReference type="ARBA" id="ARBA00001974"/>
    </source>
</evidence>
<dbReference type="AlphaFoldDB" id="A0A6A7Y7Y9"/>
<sequence length="534" mass="57995">MKNFDVVVLGSGSAGCAAALRAAKGGLKVIVVEKSTQLGGTSAMSGSGVWVPANHIAASAGISDSREDAIRYLRAVAPDGWAATEDGRWRAFVAAAPDMLRFLSDNTPLDFRLINEPDPYSEAPGGRRFGRMVSPMPLSRRRLGRYGPRLRRSTLPHLFTYQEVVDLDLYHHPIRAGLKLWPKLLARWLANAGGQGTALMIGLIRGCLDAGVTFAVEARAMRLIQDESDRVVAVEVDEAGRRRTIDAPRGVVIASGGFEWDEAMRHRHFPGPFDRIGSPRSNEGDGQKLAASIGAALDRLDQANIYPCLPTRYEGKLHGLPMTFQAEPHSIVVNRHGRRFVSENDFNIGEAIDAREADGSPVHLPCFLVGDHRFLRTSLPFRWYAARDPGWVKKAETIEGLAAQLGLPTAALTATIERWNSFCRDGRDPDFRRGENGWETYKAHGTAAHLKPIDAPPFIGMSLNRSILGTKGGARTNEHAQVLRPDGSVVAGLYAAGLAMANPFGTRAVGAGTTIGPNMTWGYIAAETILRQNL</sequence>
<dbReference type="EMBL" id="VWNA01000003">
    <property type="protein sequence ID" value="MQT15403.1"/>
    <property type="molecule type" value="Genomic_DNA"/>
</dbReference>
<dbReference type="Proteomes" id="UP000332515">
    <property type="component" value="Unassembled WGS sequence"/>
</dbReference>
<dbReference type="InterPro" id="IPR036188">
    <property type="entry name" value="FAD/NAD-bd_sf"/>
</dbReference>
<dbReference type="InterPro" id="IPR027477">
    <property type="entry name" value="Succ_DH/fumarate_Rdtase_cat_sf"/>
</dbReference>
<accession>A0A6A7Y7Y9</accession>